<comment type="caution">
    <text evidence="1">The sequence shown here is derived from an EMBL/GenBank/DDBJ whole genome shotgun (WGS) entry which is preliminary data.</text>
</comment>
<dbReference type="AlphaFoldDB" id="A0A927WLP3"/>
<proteinExistence type="predicted"/>
<evidence type="ECO:0000313" key="2">
    <source>
        <dbReference type="Proteomes" id="UP000761380"/>
    </source>
</evidence>
<dbReference type="Proteomes" id="UP000761380">
    <property type="component" value="Unassembled WGS sequence"/>
</dbReference>
<protein>
    <submittedName>
        <fullName evidence="1">Uncharacterized protein</fullName>
    </submittedName>
</protein>
<dbReference type="EMBL" id="SVBY01000008">
    <property type="protein sequence ID" value="MBE6091960.1"/>
    <property type="molecule type" value="Genomic_DNA"/>
</dbReference>
<organism evidence="1 2">
    <name type="scientific">Selenomonas ruminantium</name>
    <dbReference type="NCBI Taxonomy" id="971"/>
    <lineage>
        <taxon>Bacteria</taxon>
        <taxon>Bacillati</taxon>
        <taxon>Bacillota</taxon>
        <taxon>Negativicutes</taxon>
        <taxon>Selenomonadales</taxon>
        <taxon>Selenomonadaceae</taxon>
        <taxon>Selenomonas</taxon>
    </lineage>
</organism>
<sequence>MSEKRFLDFTTDQNPSPSNFLLESNSTNGVRKTTIEAAVTSVLNSKNINGKLSLLSGAGPQFHTNFYRGQDISDYYNSGVMSAAIANGSFDNIYVGDYIEKDITYKGTTKKIRFVVADMNYFFHAGTDTRHVVMYIDGEIGKGRMNDTDSTTGGYVASEMFTVTMPLINAALQSAFGADHVLSHKECLPTGAGQYATIDVLANLPNERMVYGAPAYGMAGWSGGSGTVKFAIFDVWRNFNKWARWMWLRDVASMEEYCDYANNDLPDRVRASRNDGSIVPYFLLV</sequence>
<accession>A0A927WLP3</accession>
<name>A0A927WLP3_SELRU</name>
<gene>
    <name evidence="1" type="ORF">E7201_02095</name>
</gene>
<reference evidence="1" key="1">
    <citation type="submission" date="2019-04" db="EMBL/GenBank/DDBJ databases">
        <title>Evolution of Biomass-Degrading Anaerobic Consortia Revealed by Metagenomics.</title>
        <authorList>
            <person name="Peng X."/>
        </authorList>
    </citation>
    <scope>NUCLEOTIDE SEQUENCE</scope>
    <source>
        <strain evidence="1">SIG240</strain>
    </source>
</reference>
<evidence type="ECO:0000313" key="1">
    <source>
        <dbReference type="EMBL" id="MBE6091960.1"/>
    </source>
</evidence>